<sequence>MLRGITGGVLALSTLLSNALGHSAAFEPRQNGSTSTAQGTGNVPCDALIKAGLGDRLLVATNNDYEPQIQTWWALNSRLRPWCLVLPHTTEEVSQVLTALVNAGSGAGDWHIAVRSGGHSLEGINNVANGVTIDLSYLNQSIYNNHTNLASIGPGARWRDVYANLLQQGVVVTGGRDGGVGVGGFLLGGGLSYYTGHMGLGCDSVINYEVVLANGQIVNANSDENSDLWKALKGGSSNFGIVTRFDMEAMPARNISYGIRVMGSEYSDAMVDALVSFTNHMEMAPDDALFMFYGHNTTETSGITMTTVSVNTVGNMNSSSFDKINKIPAISSFIAPMTLAAAAAGSQLPAGNLATGYTIAFKNDPAILRQCVHLHEELVNTLTNSIGAENFITLNFFQPFPAFIGKIGLQRGGNMLGFDRENDNAILWTGSIALNSTQEDLAVAHQQLGAMASQVQEFARSVSGDVDLIYLNYADVSQDPIGSYGAENIQHIREVAAKYDATNVFQKRIPGGFKISRVD</sequence>
<feature type="chain" id="PRO_5034803173" description="FAD-binding PCMH-type domain-containing protein" evidence="5">
    <location>
        <begin position="26"/>
        <end position="519"/>
    </location>
</feature>
<keyword evidence="3" id="KW-0274">FAD</keyword>
<feature type="domain" description="FAD-binding PCMH-type" evidence="6">
    <location>
        <begin position="77"/>
        <end position="252"/>
    </location>
</feature>
<dbReference type="Proteomes" id="UP000566819">
    <property type="component" value="Unassembled WGS sequence"/>
</dbReference>
<dbReference type="SUPFAM" id="SSF56176">
    <property type="entry name" value="FAD-binding/transporter-associated domain-like"/>
    <property type="match status" value="1"/>
</dbReference>
<evidence type="ECO:0000256" key="2">
    <source>
        <dbReference type="ARBA" id="ARBA00022630"/>
    </source>
</evidence>
<dbReference type="InterPro" id="IPR036318">
    <property type="entry name" value="FAD-bd_PCMH-like_sf"/>
</dbReference>
<dbReference type="PANTHER" id="PTHR42973:SF53">
    <property type="entry name" value="FAD-BINDING PCMH-TYPE DOMAIN-CONTAINING PROTEIN-RELATED"/>
    <property type="match status" value="1"/>
</dbReference>
<gene>
    <name evidence="7" type="ORF">G7Y89_g1974</name>
</gene>
<dbReference type="OrthoDB" id="2151789at2759"/>
<name>A0A8H4RV16_9HELO</name>
<dbReference type="GO" id="GO:0071949">
    <property type="term" value="F:FAD binding"/>
    <property type="evidence" value="ECO:0007669"/>
    <property type="project" value="InterPro"/>
</dbReference>
<evidence type="ECO:0000313" key="8">
    <source>
        <dbReference type="Proteomes" id="UP000566819"/>
    </source>
</evidence>
<evidence type="ECO:0000256" key="1">
    <source>
        <dbReference type="ARBA" id="ARBA00005466"/>
    </source>
</evidence>
<dbReference type="EMBL" id="JAAMPI010000082">
    <property type="protein sequence ID" value="KAF4636113.1"/>
    <property type="molecule type" value="Genomic_DNA"/>
</dbReference>
<evidence type="ECO:0000256" key="5">
    <source>
        <dbReference type="SAM" id="SignalP"/>
    </source>
</evidence>
<keyword evidence="4" id="KW-0560">Oxidoreductase</keyword>
<accession>A0A8H4RV16</accession>
<reference evidence="7 8" key="1">
    <citation type="submission" date="2020-03" db="EMBL/GenBank/DDBJ databases">
        <title>Draft Genome Sequence of Cudoniella acicularis.</title>
        <authorList>
            <person name="Buettner E."/>
            <person name="Kellner H."/>
        </authorList>
    </citation>
    <scope>NUCLEOTIDE SEQUENCE [LARGE SCALE GENOMIC DNA]</scope>
    <source>
        <strain evidence="7 8">DSM 108380</strain>
    </source>
</reference>
<protein>
    <recommendedName>
        <fullName evidence="6">FAD-binding PCMH-type domain-containing protein</fullName>
    </recommendedName>
</protein>
<dbReference type="InterPro" id="IPR016169">
    <property type="entry name" value="FAD-bd_PCMH_sub2"/>
</dbReference>
<feature type="signal peptide" evidence="5">
    <location>
        <begin position="1"/>
        <end position="25"/>
    </location>
</feature>
<evidence type="ECO:0000259" key="6">
    <source>
        <dbReference type="PROSITE" id="PS51387"/>
    </source>
</evidence>
<evidence type="ECO:0000313" key="7">
    <source>
        <dbReference type="EMBL" id="KAF4636113.1"/>
    </source>
</evidence>
<comment type="similarity">
    <text evidence="1">Belongs to the oxygen-dependent FAD-linked oxidoreductase family.</text>
</comment>
<dbReference type="InterPro" id="IPR016166">
    <property type="entry name" value="FAD-bd_PCMH"/>
</dbReference>
<dbReference type="InterPro" id="IPR050416">
    <property type="entry name" value="FAD-linked_Oxidoreductase"/>
</dbReference>
<organism evidence="7 8">
    <name type="scientific">Cudoniella acicularis</name>
    <dbReference type="NCBI Taxonomy" id="354080"/>
    <lineage>
        <taxon>Eukaryota</taxon>
        <taxon>Fungi</taxon>
        <taxon>Dikarya</taxon>
        <taxon>Ascomycota</taxon>
        <taxon>Pezizomycotina</taxon>
        <taxon>Leotiomycetes</taxon>
        <taxon>Helotiales</taxon>
        <taxon>Tricladiaceae</taxon>
        <taxon>Cudoniella</taxon>
    </lineage>
</organism>
<evidence type="ECO:0000256" key="3">
    <source>
        <dbReference type="ARBA" id="ARBA00022827"/>
    </source>
</evidence>
<comment type="caution">
    <text evidence="7">The sequence shown here is derived from an EMBL/GenBank/DDBJ whole genome shotgun (WGS) entry which is preliminary data.</text>
</comment>
<evidence type="ECO:0000256" key="4">
    <source>
        <dbReference type="ARBA" id="ARBA00023002"/>
    </source>
</evidence>
<dbReference type="PANTHER" id="PTHR42973">
    <property type="entry name" value="BINDING OXIDOREDUCTASE, PUTATIVE (AFU_ORTHOLOGUE AFUA_1G17690)-RELATED"/>
    <property type="match status" value="1"/>
</dbReference>
<dbReference type="InterPro" id="IPR006094">
    <property type="entry name" value="Oxid_FAD_bind_N"/>
</dbReference>
<dbReference type="Gene3D" id="3.30.465.10">
    <property type="match status" value="1"/>
</dbReference>
<keyword evidence="8" id="KW-1185">Reference proteome</keyword>
<keyword evidence="2" id="KW-0285">Flavoprotein</keyword>
<dbReference type="AlphaFoldDB" id="A0A8H4RV16"/>
<dbReference type="GO" id="GO:0016491">
    <property type="term" value="F:oxidoreductase activity"/>
    <property type="evidence" value="ECO:0007669"/>
    <property type="project" value="UniProtKB-KW"/>
</dbReference>
<proteinExistence type="inferred from homology"/>
<keyword evidence="5" id="KW-0732">Signal</keyword>
<dbReference type="Pfam" id="PF01565">
    <property type="entry name" value="FAD_binding_4"/>
    <property type="match status" value="1"/>
</dbReference>
<dbReference type="PROSITE" id="PS51387">
    <property type="entry name" value="FAD_PCMH"/>
    <property type="match status" value="1"/>
</dbReference>